<evidence type="ECO:0000313" key="2">
    <source>
        <dbReference type="Proteomes" id="UP000034894"/>
    </source>
</evidence>
<reference evidence="1 2" key="1">
    <citation type="journal article" date="2015" name="Nature">
        <title>rRNA introns, odd ribosomes, and small enigmatic genomes across a large radiation of phyla.</title>
        <authorList>
            <person name="Brown C.T."/>
            <person name="Hug L.A."/>
            <person name="Thomas B.C."/>
            <person name="Sharon I."/>
            <person name="Castelle C.J."/>
            <person name="Singh A."/>
            <person name="Wilkins M.J."/>
            <person name="Williams K.H."/>
            <person name="Banfield J.F."/>
        </authorList>
    </citation>
    <scope>NUCLEOTIDE SEQUENCE [LARGE SCALE GENOMIC DNA]</scope>
</reference>
<name>A0A0G1DJW8_9BACT</name>
<dbReference type="Proteomes" id="UP000034894">
    <property type="component" value="Unassembled WGS sequence"/>
</dbReference>
<evidence type="ECO:0000313" key="1">
    <source>
        <dbReference type="EMBL" id="KKS97969.1"/>
    </source>
</evidence>
<dbReference type="InterPro" id="IPR003737">
    <property type="entry name" value="GlcNAc_PI_deacetylase-related"/>
</dbReference>
<organism evidence="1 2">
    <name type="scientific">Candidatus Gottesmanbacteria bacterium GW2011_GWA2_43_14</name>
    <dbReference type="NCBI Taxonomy" id="1618443"/>
    <lineage>
        <taxon>Bacteria</taxon>
        <taxon>Candidatus Gottesmaniibacteriota</taxon>
    </lineage>
</organism>
<dbReference type="Gene3D" id="3.40.50.10320">
    <property type="entry name" value="LmbE-like"/>
    <property type="match status" value="1"/>
</dbReference>
<gene>
    <name evidence="1" type="ORF">UV73_C0004G0111</name>
</gene>
<dbReference type="AlphaFoldDB" id="A0A0G1DJW8"/>
<dbReference type="InterPro" id="IPR024078">
    <property type="entry name" value="LmbE-like_dom_sf"/>
</dbReference>
<dbReference type="EMBL" id="LCFP01000004">
    <property type="protein sequence ID" value="KKS97969.1"/>
    <property type="molecule type" value="Genomic_DNA"/>
</dbReference>
<protein>
    <submittedName>
        <fullName evidence="1">LmbE family protein</fullName>
    </submittedName>
</protein>
<dbReference type="GO" id="GO:0016811">
    <property type="term" value="F:hydrolase activity, acting on carbon-nitrogen (but not peptide) bonds, in linear amides"/>
    <property type="evidence" value="ECO:0007669"/>
    <property type="project" value="TreeGrafter"/>
</dbReference>
<dbReference type="STRING" id="1618443.UV73_C0004G0111"/>
<comment type="caution">
    <text evidence="1">The sequence shown here is derived from an EMBL/GenBank/DDBJ whole genome shotgun (WGS) entry which is preliminary data.</text>
</comment>
<accession>A0A0G1DJW8</accession>
<dbReference type="PANTHER" id="PTHR12993">
    <property type="entry name" value="N-ACETYLGLUCOSAMINYL-PHOSPHATIDYLINOSITOL DE-N-ACETYLASE-RELATED"/>
    <property type="match status" value="1"/>
</dbReference>
<proteinExistence type="predicted"/>
<dbReference type="SUPFAM" id="SSF102588">
    <property type="entry name" value="LmbE-like"/>
    <property type="match status" value="1"/>
</dbReference>
<sequence>MKKRLLAVFAHPDDEAFGPGGTLTKSAAEGVEIHLLCATRGEGGQLHKEITETGKDVKIHHLRERELLKSAGILGIKKVEFLDFLDGHLCNANYHDLAGKIISKIRSFKPHVILTTDRTGVSGHLDHIAVSMVTTFSYLKTTEANKLYYYCLSKKQRRPEGDDYFVYFPEGYSEDQITTRIDYQKFFEAKTAAMFQHKSQLSDVTAIHSFIKNKPKIENFILQYYRNIKVRFPETNLFGGIE</sequence>
<dbReference type="Pfam" id="PF02585">
    <property type="entry name" value="PIG-L"/>
    <property type="match status" value="1"/>
</dbReference>
<dbReference type="PANTHER" id="PTHR12993:SF11">
    <property type="entry name" value="N-ACETYLGLUCOSAMINYL-PHOSPHATIDYLINOSITOL DE-N-ACETYLASE"/>
    <property type="match status" value="1"/>
</dbReference>